<protein>
    <submittedName>
        <fullName evidence="2">Uncharacterized protein</fullName>
    </submittedName>
</protein>
<dbReference type="RefSeq" id="WP_378572099.1">
    <property type="nucleotide sequence ID" value="NZ_JBHSFQ010000004.1"/>
</dbReference>
<dbReference type="EMBL" id="JBHSFQ010000004">
    <property type="protein sequence ID" value="MFC4561483.1"/>
    <property type="molecule type" value="Genomic_DNA"/>
</dbReference>
<evidence type="ECO:0000313" key="2">
    <source>
        <dbReference type="EMBL" id="MFC4561483.1"/>
    </source>
</evidence>
<feature type="compositionally biased region" description="Basic and acidic residues" evidence="1">
    <location>
        <begin position="45"/>
        <end position="54"/>
    </location>
</feature>
<accession>A0ABV9DSW5</accession>
<gene>
    <name evidence="2" type="ORF">ACFO4E_06420</name>
</gene>
<sequence>MRCLRSTYAMASGGRVGGTEGPAIRMRDTRHRDQAATTVPAAERPAFDGRVDEL</sequence>
<dbReference type="Proteomes" id="UP001595923">
    <property type="component" value="Unassembled WGS sequence"/>
</dbReference>
<comment type="caution">
    <text evidence="2">The sequence shown here is derived from an EMBL/GenBank/DDBJ whole genome shotgun (WGS) entry which is preliminary data.</text>
</comment>
<evidence type="ECO:0000313" key="3">
    <source>
        <dbReference type="Proteomes" id="UP001595923"/>
    </source>
</evidence>
<reference evidence="3" key="1">
    <citation type="journal article" date="2019" name="Int. J. Syst. Evol. Microbiol.">
        <title>The Global Catalogue of Microorganisms (GCM) 10K type strain sequencing project: providing services to taxonomists for standard genome sequencing and annotation.</title>
        <authorList>
            <consortium name="The Broad Institute Genomics Platform"/>
            <consortium name="The Broad Institute Genome Sequencing Center for Infectious Disease"/>
            <person name="Wu L."/>
            <person name="Ma J."/>
        </authorList>
    </citation>
    <scope>NUCLEOTIDE SEQUENCE [LARGE SCALE GENOMIC DNA]</scope>
    <source>
        <strain evidence="3">XZYJ18</strain>
    </source>
</reference>
<feature type="region of interest" description="Disordered" evidence="1">
    <location>
        <begin position="12"/>
        <end position="54"/>
    </location>
</feature>
<proteinExistence type="predicted"/>
<name>A0ABV9DSW5_9ACTN</name>
<feature type="compositionally biased region" description="Basic and acidic residues" evidence="1">
    <location>
        <begin position="25"/>
        <end position="34"/>
    </location>
</feature>
<evidence type="ECO:0000256" key="1">
    <source>
        <dbReference type="SAM" id="MobiDB-lite"/>
    </source>
</evidence>
<organism evidence="2 3">
    <name type="scientific">Nocardiopsis mangrovi</name>
    <dbReference type="NCBI Taxonomy" id="1179818"/>
    <lineage>
        <taxon>Bacteria</taxon>
        <taxon>Bacillati</taxon>
        <taxon>Actinomycetota</taxon>
        <taxon>Actinomycetes</taxon>
        <taxon>Streptosporangiales</taxon>
        <taxon>Nocardiopsidaceae</taxon>
        <taxon>Nocardiopsis</taxon>
    </lineage>
</organism>
<keyword evidence="3" id="KW-1185">Reference proteome</keyword>